<comment type="caution">
    <text evidence="2">The sequence shown here is derived from an EMBL/GenBank/DDBJ whole genome shotgun (WGS) entry which is preliminary data.</text>
</comment>
<feature type="region of interest" description="Disordered" evidence="1">
    <location>
        <begin position="1"/>
        <end position="23"/>
    </location>
</feature>
<proteinExistence type="predicted"/>
<sequence>MQVAAEGTWEQAQTQTKPPRYSPYKDNEWSALYRHGLRNVPPMPLTRAEDCNPKRTEQRYFLFPDDAAHDHLAVNIVTRSRAIRLVNDGCAGQYKVKGSLSCLFSLHMSIARN</sequence>
<evidence type="ECO:0000256" key="1">
    <source>
        <dbReference type="SAM" id="MobiDB-lite"/>
    </source>
</evidence>
<keyword evidence="3" id="KW-1185">Reference proteome</keyword>
<dbReference type="EMBL" id="BLXT01000045">
    <property type="protein sequence ID" value="GFN73880.1"/>
    <property type="molecule type" value="Genomic_DNA"/>
</dbReference>
<name>A0AAV3WTH0_9GAST</name>
<dbReference type="AlphaFoldDB" id="A0AAV3WTH0"/>
<reference evidence="2 3" key="1">
    <citation type="journal article" date="2021" name="Elife">
        <title>Chloroplast acquisition without the gene transfer in kleptoplastic sea slugs, Plakobranchus ocellatus.</title>
        <authorList>
            <person name="Maeda T."/>
            <person name="Takahashi S."/>
            <person name="Yoshida T."/>
            <person name="Shimamura S."/>
            <person name="Takaki Y."/>
            <person name="Nagai Y."/>
            <person name="Toyoda A."/>
            <person name="Suzuki Y."/>
            <person name="Arimoto A."/>
            <person name="Ishii H."/>
            <person name="Satoh N."/>
            <person name="Nishiyama T."/>
            <person name="Hasebe M."/>
            <person name="Maruyama T."/>
            <person name="Minagawa J."/>
            <person name="Obokata J."/>
            <person name="Shigenobu S."/>
        </authorList>
    </citation>
    <scope>NUCLEOTIDE SEQUENCE [LARGE SCALE GENOMIC DNA]</scope>
</reference>
<evidence type="ECO:0000313" key="3">
    <source>
        <dbReference type="Proteomes" id="UP000735302"/>
    </source>
</evidence>
<accession>A0AAV3WTH0</accession>
<evidence type="ECO:0000313" key="2">
    <source>
        <dbReference type="EMBL" id="GFN73880.1"/>
    </source>
</evidence>
<protein>
    <submittedName>
        <fullName evidence="2">Uncharacterized protein</fullName>
    </submittedName>
</protein>
<organism evidence="2 3">
    <name type="scientific">Plakobranchus ocellatus</name>
    <dbReference type="NCBI Taxonomy" id="259542"/>
    <lineage>
        <taxon>Eukaryota</taxon>
        <taxon>Metazoa</taxon>
        <taxon>Spiralia</taxon>
        <taxon>Lophotrochozoa</taxon>
        <taxon>Mollusca</taxon>
        <taxon>Gastropoda</taxon>
        <taxon>Heterobranchia</taxon>
        <taxon>Euthyneura</taxon>
        <taxon>Panpulmonata</taxon>
        <taxon>Sacoglossa</taxon>
        <taxon>Placobranchoidea</taxon>
        <taxon>Plakobranchidae</taxon>
        <taxon>Plakobranchus</taxon>
    </lineage>
</organism>
<gene>
    <name evidence="2" type="ORF">PoB_000038600</name>
</gene>
<dbReference type="Proteomes" id="UP000735302">
    <property type="component" value="Unassembled WGS sequence"/>
</dbReference>